<organism evidence="10 11">
    <name type="scientific">Pristionchus fissidentatus</name>
    <dbReference type="NCBI Taxonomy" id="1538716"/>
    <lineage>
        <taxon>Eukaryota</taxon>
        <taxon>Metazoa</taxon>
        <taxon>Ecdysozoa</taxon>
        <taxon>Nematoda</taxon>
        <taxon>Chromadorea</taxon>
        <taxon>Rhabditida</taxon>
        <taxon>Rhabditina</taxon>
        <taxon>Diplogasteromorpha</taxon>
        <taxon>Diplogasteroidea</taxon>
        <taxon>Neodiplogasteridae</taxon>
        <taxon>Pristionchus</taxon>
    </lineage>
</organism>
<dbReference type="GO" id="GO:0046872">
    <property type="term" value="F:metal ion binding"/>
    <property type="evidence" value="ECO:0007669"/>
    <property type="project" value="UniProtKB-KW"/>
</dbReference>
<reference evidence="10" key="1">
    <citation type="submission" date="2023-10" db="EMBL/GenBank/DDBJ databases">
        <title>Genome assembly of Pristionchus species.</title>
        <authorList>
            <person name="Yoshida K."/>
            <person name="Sommer R.J."/>
        </authorList>
    </citation>
    <scope>NUCLEOTIDE SEQUENCE</scope>
    <source>
        <strain evidence="10">RS5133</strain>
    </source>
</reference>
<gene>
    <name evidence="10" type="ORF">PFISCL1PPCAC_446</name>
</gene>
<dbReference type="PANTHER" id="PTHR11616:SF326">
    <property type="entry name" value="SODIUM-DEPENDENT TRANSPORTER SNF-5"/>
    <property type="match status" value="1"/>
</dbReference>
<feature type="transmembrane region" description="Helical" evidence="9">
    <location>
        <begin position="122"/>
        <end position="142"/>
    </location>
</feature>
<feature type="non-terminal residue" evidence="10">
    <location>
        <position position="1"/>
    </location>
</feature>
<dbReference type="EMBL" id="BTSY01000001">
    <property type="protein sequence ID" value="GMT09149.1"/>
    <property type="molecule type" value="Genomic_DNA"/>
</dbReference>
<dbReference type="Pfam" id="PF00209">
    <property type="entry name" value="SNF"/>
    <property type="match status" value="1"/>
</dbReference>
<evidence type="ECO:0000256" key="5">
    <source>
        <dbReference type="ARBA" id="ARBA00022989"/>
    </source>
</evidence>
<dbReference type="InterPro" id="IPR000175">
    <property type="entry name" value="Na/ntran_symport"/>
</dbReference>
<evidence type="ECO:0000256" key="7">
    <source>
        <dbReference type="PIRSR" id="PIRSR600175-1"/>
    </source>
</evidence>
<dbReference type="PROSITE" id="PS50267">
    <property type="entry name" value="NA_NEUROTRAN_SYMP_3"/>
    <property type="match status" value="1"/>
</dbReference>
<evidence type="ECO:0000256" key="1">
    <source>
        <dbReference type="ARBA" id="ARBA00004141"/>
    </source>
</evidence>
<keyword evidence="5 9" id="KW-1133">Transmembrane helix</keyword>
<feature type="transmembrane region" description="Helical" evidence="9">
    <location>
        <begin position="151"/>
        <end position="171"/>
    </location>
</feature>
<keyword evidence="4" id="KW-0769">Symport</keyword>
<keyword evidence="6 9" id="KW-0472">Membrane</keyword>
<proteinExistence type="predicted"/>
<sequence>LIAGVGWAVFVLSYARAINLSLLNAYSLDFAVESLIGVASRTVCTNDYSTVSCFSPQTNHKFCKNQTPPHVYFNSTCITLEERLTFEPMIEMPAREFFRHTLRGLPGDFRGGFEQERLFEFGSGRCVVSFCVVWLFACFCLLRRMRWLGKLSLFIVGAAGVMTVIITVRALTLPRAEVGLQKFFHFRLETFATKDAWQYAIRLVRCSLSLGTGGMMQMASFNKRTNDAF</sequence>
<dbReference type="GO" id="GO:0005886">
    <property type="term" value="C:plasma membrane"/>
    <property type="evidence" value="ECO:0007669"/>
    <property type="project" value="TreeGrafter"/>
</dbReference>
<evidence type="ECO:0000256" key="4">
    <source>
        <dbReference type="ARBA" id="ARBA00022847"/>
    </source>
</evidence>
<dbReference type="AlphaFoldDB" id="A0AAV5US83"/>
<keyword evidence="7" id="KW-0479">Metal-binding</keyword>
<keyword evidence="11" id="KW-1185">Reference proteome</keyword>
<dbReference type="Proteomes" id="UP001432322">
    <property type="component" value="Unassembled WGS sequence"/>
</dbReference>
<feature type="binding site" evidence="7">
    <location>
        <position position="207"/>
    </location>
    <ligand>
        <name>Na(+)</name>
        <dbReference type="ChEBI" id="CHEBI:29101"/>
        <label>1</label>
    </ligand>
</feature>
<evidence type="ECO:0000256" key="3">
    <source>
        <dbReference type="ARBA" id="ARBA00022692"/>
    </source>
</evidence>
<evidence type="ECO:0000256" key="8">
    <source>
        <dbReference type="PIRSR" id="PIRSR600175-2"/>
    </source>
</evidence>
<dbReference type="GO" id="GO:0005332">
    <property type="term" value="F:gamma-aminobutyric acid:sodium:chloride symporter activity"/>
    <property type="evidence" value="ECO:0007669"/>
    <property type="project" value="TreeGrafter"/>
</dbReference>
<dbReference type="PANTHER" id="PTHR11616">
    <property type="entry name" value="SODIUM/CHLORIDE DEPENDENT TRANSPORTER"/>
    <property type="match status" value="1"/>
</dbReference>
<comment type="subcellular location">
    <subcellularLocation>
        <location evidence="1">Membrane</location>
        <topology evidence="1">Multi-pass membrane protein</topology>
    </subcellularLocation>
</comment>
<feature type="disulfide bond" evidence="8">
    <location>
        <begin position="44"/>
        <end position="53"/>
    </location>
</feature>
<accession>A0AAV5US83</accession>
<dbReference type="InterPro" id="IPR037272">
    <property type="entry name" value="SNS_sf"/>
</dbReference>
<name>A0AAV5US83_9BILA</name>
<dbReference type="SUPFAM" id="SSF161070">
    <property type="entry name" value="SNF-like"/>
    <property type="match status" value="1"/>
</dbReference>
<evidence type="ECO:0000256" key="6">
    <source>
        <dbReference type="ARBA" id="ARBA00023136"/>
    </source>
</evidence>
<protein>
    <submittedName>
        <fullName evidence="10">Uncharacterized protein</fullName>
    </submittedName>
</protein>
<comment type="caution">
    <text evidence="10">The sequence shown here is derived from an EMBL/GenBank/DDBJ whole genome shotgun (WGS) entry which is preliminary data.</text>
</comment>
<keyword evidence="3 9" id="KW-0812">Transmembrane</keyword>
<keyword evidence="7" id="KW-0915">Sodium</keyword>
<evidence type="ECO:0000313" key="11">
    <source>
        <dbReference type="Proteomes" id="UP001432322"/>
    </source>
</evidence>
<feature type="non-terminal residue" evidence="10">
    <location>
        <position position="229"/>
    </location>
</feature>
<keyword evidence="2" id="KW-0813">Transport</keyword>
<evidence type="ECO:0000256" key="9">
    <source>
        <dbReference type="SAM" id="Phobius"/>
    </source>
</evidence>
<keyword evidence="8" id="KW-1015">Disulfide bond</keyword>
<evidence type="ECO:0000313" key="10">
    <source>
        <dbReference type="EMBL" id="GMT09149.1"/>
    </source>
</evidence>
<evidence type="ECO:0000256" key="2">
    <source>
        <dbReference type="ARBA" id="ARBA00022448"/>
    </source>
</evidence>
<dbReference type="GO" id="GO:0043005">
    <property type="term" value="C:neuron projection"/>
    <property type="evidence" value="ECO:0007669"/>
    <property type="project" value="TreeGrafter"/>
</dbReference>